<evidence type="ECO:0000313" key="7">
    <source>
        <dbReference type="Proteomes" id="UP000251584"/>
    </source>
</evidence>
<accession>A0A078LLC0</accession>
<evidence type="ECO:0000313" key="2">
    <source>
        <dbReference type="EMBL" id="CDZ86132.1"/>
    </source>
</evidence>
<evidence type="ECO:0000313" key="8">
    <source>
        <dbReference type="Proteomes" id="UP000270272"/>
    </source>
</evidence>
<comment type="similarity">
    <text evidence="1">Belongs to the Smg family.</text>
</comment>
<evidence type="ECO:0000313" key="9">
    <source>
        <dbReference type="Proteomes" id="UP000282299"/>
    </source>
</evidence>
<dbReference type="NCBIfam" id="NF002897">
    <property type="entry name" value="PRK03430.1"/>
    <property type="match status" value="1"/>
</dbReference>
<dbReference type="PANTHER" id="PTHR38692">
    <property type="entry name" value="PROTEIN SMG"/>
    <property type="match status" value="1"/>
</dbReference>
<dbReference type="Proteomes" id="UP000807555">
    <property type="component" value="Unassembled WGS sequence"/>
</dbReference>
<name>A0A078LLC0_CITKO</name>
<reference evidence="4" key="4">
    <citation type="submission" date="2018-10" db="EMBL/GenBank/DDBJ databases">
        <title>FDA dAtabase for Regulatory Grade micrObial Sequences (FDA-ARGOS): Supporting development and validation of Infectious Disease Dx tests.</title>
        <authorList>
            <person name="Campos J."/>
            <person name="Goldberg B."/>
            <person name="Tallon L.J."/>
            <person name="Sadzewicz L."/>
            <person name="Zhao X."/>
            <person name="Vavikolanu K."/>
            <person name="Mehta A."/>
            <person name="Aluvathingal J."/>
            <person name="Nadendla S."/>
            <person name="Geyer C."/>
            <person name="Nandy P."/>
            <person name="Yan Y."/>
            <person name="Sichtig H."/>
        </authorList>
    </citation>
    <scope>NUCLEOTIDE SEQUENCE</scope>
    <source>
        <strain evidence="4">FDAARGOS_526</strain>
    </source>
</reference>
<evidence type="ECO:0000313" key="4">
    <source>
        <dbReference type="EMBL" id="RSC16410.1"/>
    </source>
</evidence>
<evidence type="ECO:0000256" key="1">
    <source>
        <dbReference type="HAMAP-Rule" id="MF_00598"/>
    </source>
</evidence>
<reference evidence="6 8" key="5">
    <citation type="submission" date="2018-12" db="EMBL/GenBank/DDBJ databases">
        <authorList>
            <consortium name="Pathogen Informatics"/>
        </authorList>
    </citation>
    <scope>NUCLEOTIDE SEQUENCE [LARGE SCALE GENOMIC DNA]</scope>
    <source>
        <strain evidence="6 8">NCTC11075</strain>
    </source>
</reference>
<evidence type="ECO:0000313" key="3">
    <source>
        <dbReference type="EMBL" id="MBJ9870814.1"/>
    </source>
</evidence>
<dbReference type="PANTHER" id="PTHR38692:SF1">
    <property type="entry name" value="PROTEIN SMG"/>
    <property type="match status" value="1"/>
</dbReference>
<dbReference type="Pfam" id="PF04361">
    <property type="entry name" value="DUF494"/>
    <property type="match status" value="1"/>
</dbReference>
<evidence type="ECO:0000313" key="6">
    <source>
        <dbReference type="EMBL" id="VEB90054.1"/>
    </source>
</evidence>
<dbReference type="AlphaFoldDB" id="A0A078LLC0"/>
<dbReference type="GeneID" id="45138223"/>
<reference evidence="3" key="6">
    <citation type="submission" date="2020-11" db="EMBL/GenBank/DDBJ databases">
        <title>Enhanced detection system for hospital associated transmission using whole genome sequencing surveillance.</title>
        <authorList>
            <person name="Harrison L.H."/>
            <person name="Van Tyne D."/>
            <person name="Marsh J.W."/>
            <person name="Griffith M.P."/>
            <person name="Snyder D.J."/>
            <person name="Cooper V.S."/>
            <person name="Mustapha M."/>
        </authorList>
    </citation>
    <scope>NUCLEOTIDE SEQUENCE</scope>
    <source>
        <strain evidence="3">CB00014</strain>
    </source>
</reference>
<sequence>MFDVLMYLFETYIHNEAELRVDQDKLERDLTDAGFDREDIYNALLWLEKLADYQEGLAEPMQLASDPLSVRIYTAEECNRLDASCRGFLLFLEQIQVLNLETREMVIERVLALDTAEFDLEDLKWVILMVLFNIPGCENAYQQMEELLFEVNEGMLH</sequence>
<dbReference type="PATRIC" id="fig|545.11.peg.2649"/>
<dbReference type="EMBL" id="UAVY01000007">
    <property type="protein sequence ID" value="SQB37172.1"/>
    <property type="molecule type" value="Genomic_DNA"/>
</dbReference>
<dbReference type="EMBL" id="LR134204">
    <property type="protein sequence ID" value="VEB90054.1"/>
    <property type="molecule type" value="Genomic_DNA"/>
</dbReference>
<dbReference type="Proteomes" id="UP000282299">
    <property type="component" value="Unassembled WGS sequence"/>
</dbReference>
<protein>
    <recommendedName>
        <fullName evidence="1">Protein Smg</fullName>
    </recommendedName>
</protein>
<dbReference type="Proteomes" id="UP000270272">
    <property type="component" value="Chromosome"/>
</dbReference>
<dbReference type="InterPro" id="IPR007456">
    <property type="entry name" value="Smg"/>
</dbReference>
<reference evidence="2" key="1">
    <citation type="submission" date="2014-06" db="EMBL/GenBank/DDBJ databases">
        <authorList>
            <person name="Urmite Genomes Urmite Genomes"/>
        </authorList>
    </citation>
    <scope>NUCLEOTIDE SEQUENCE</scope>
</reference>
<dbReference type="EMBL" id="JADVNV010000018">
    <property type="protein sequence ID" value="MBJ9870814.1"/>
    <property type="molecule type" value="Genomic_DNA"/>
</dbReference>
<dbReference type="RefSeq" id="WP_024130999.1">
    <property type="nucleotide sequence ID" value="NZ_ABTEQQ020000004.1"/>
</dbReference>
<proteinExistence type="inferred from homology"/>
<evidence type="ECO:0000313" key="5">
    <source>
        <dbReference type="EMBL" id="SQB37172.1"/>
    </source>
</evidence>
<reference evidence="5 7" key="2">
    <citation type="submission" date="2018-06" db="EMBL/GenBank/DDBJ databases">
        <authorList>
            <consortium name="Pathogen Informatics"/>
            <person name="Doyle S."/>
        </authorList>
    </citation>
    <scope>NUCLEOTIDE SEQUENCE [LARGE SCALE GENOMIC DNA]</scope>
    <source>
        <strain evidence="5 7">NCTC10786</strain>
    </source>
</reference>
<dbReference type="EMBL" id="RKIT01000002">
    <property type="protein sequence ID" value="RSC16410.1"/>
    <property type="molecule type" value="Genomic_DNA"/>
</dbReference>
<dbReference type="EMBL" id="LK931336">
    <property type="protein sequence ID" value="CDZ86132.1"/>
    <property type="molecule type" value="Genomic_DNA"/>
</dbReference>
<gene>
    <name evidence="1 2" type="primary">smg</name>
    <name evidence="2" type="ORF">BN1086_04374</name>
    <name evidence="4" type="ORF">EGS84_05355</name>
    <name evidence="3" type="ORF">I5687_23000</name>
    <name evidence="5" type="ORF">NCTC10786_03971</name>
    <name evidence="6" type="ORF">NCTC11075_02402</name>
</gene>
<dbReference type="Proteomes" id="UP000251584">
    <property type="component" value="Unassembled WGS sequence"/>
</dbReference>
<dbReference type="HAMAP" id="MF_00598">
    <property type="entry name" value="Smg"/>
    <property type="match status" value="1"/>
</dbReference>
<organism evidence="2">
    <name type="scientific">Citrobacter koseri</name>
    <name type="common">Citrobacter diversus</name>
    <dbReference type="NCBI Taxonomy" id="545"/>
    <lineage>
        <taxon>Bacteria</taxon>
        <taxon>Pseudomonadati</taxon>
        <taxon>Pseudomonadota</taxon>
        <taxon>Gammaproteobacteria</taxon>
        <taxon>Enterobacterales</taxon>
        <taxon>Enterobacteriaceae</taxon>
        <taxon>Citrobacter</taxon>
    </lineage>
</organism>
<reference evidence="9" key="3">
    <citation type="submission" date="2018-10" db="EMBL/GenBank/DDBJ databases">
        <title>FDA dAtabase for Regulatory Grade micrObial Sequences (FDA-ARGOS): Supporting development and validation of Infectious Disease Dx tests.</title>
        <authorList>
            <person name="Goldberg B."/>
            <person name="Campos J."/>
            <person name="Tallon L."/>
            <person name="Sadzewicz L."/>
            <person name="Zhao X."/>
            <person name="Vavikolanu K."/>
            <person name="Mehta A."/>
            <person name="Aluvathingal J."/>
            <person name="Nadendla S."/>
            <person name="Geyer C."/>
            <person name="Nandy P."/>
            <person name="Yan Y."/>
            <person name="Sichtig H."/>
        </authorList>
    </citation>
    <scope>NUCLEOTIDE SEQUENCE [LARGE SCALE GENOMIC DNA]</scope>
    <source>
        <strain evidence="9">FDAARGOS_526</strain>
    </source>
</reference>